<evidence type="ECO:0000256" key="7">
    <source>
        <dbReference type="ARBA" id="ARBA00023170"/>
    </source>
</evidence>
<evidence type="ECO:0000313" key="11">
    <source>
        <dbReference type="EMBL" id="EZA59742.1"/>
    </source>
</evidence>
<evidence type="ECO:0000313" key="12">
    <source>
        <dbReference type="Proteomes" id="UP000053097"/>
    </source>
</evidence>
<evidence type="ECO:0000256" key="9">
    <source>
        <dbReference type="SAM" id="Phobius"/>
    </source>
</evidence>
<keyword evidence="6 9" id="KW-0472">Membrane</keyword>
<protein>
    <submittedName>
        <fullName evidence="11">Neuropeptide Y receptor type</fullName>
    </submittedName>
</protein>
<evidence type="ECO:0000256" key="2">
    <source>
        <dbReference type="ARBA" id="ARBA00010663"/>
    </source>
</evidence>
<reference evidence="11 12" key="1">
    <citation type="journal article" date="2014" name="Curr. Biol.">
        <title>The genome of the clonal raider ant Cerapachys biroi.</title>
        <authorList>
            <person name="Oxley P.R."/>
            <person name="Ji L."/>
            <person name="Fetter-Pruneda I."/>
            <person name="McKenzie S.K."/>
            <person name="Li C."/>
            <person name="Hu H."/>
            <person name="Zhang G."/>
            <person name="Kronauer D.J."/>
        </authorList>
    </citation>
    <scope>NUCLEOTIDE SEQUENCE [LARGE SCALE GENOMIC DNA]</scope>
</reference>
<keyword evidence="8" id="KW-0807">Transducer</keyword>
<proteinExistence type="inferred from homology"/>
<keyword evidence="5" id="KW-0297">G-protein coupled receptor</keyword>
<dbReference type="AlphaFoldDB" id="A0A026WUQ2"/>
<dbReference type="PRINTS" id="PR00237">
    <property type="entry name" value="GPCRRHODOPSN"/>
</dbReference>
<dbReference type="EMBL" id="KK107090">
    <property type="protein sequence ID" value="EZA59742.1"/>
    <property type="molecule type" value="Genomic_DNA"/>
</dbReference>
<dbReference type="InterPro" id="IPR000276">
    <property type="entry name" value="GPCR_Rhodpsn"/>
</dbReference>
<keyword evidence="4 9" id="KW-1133">Transmembrane helix</keyword>
<dbReference type="STRING" id="2015173.A0A026WUQ2"/>
<feature type="transmembrane region" description="Helical" evidence="9">
    <location>
        <begin position="6"/>
        <end position="33"/>
    </location>
</feature>
<dbReference type="PANTHER" id="PTHR24243">
    <property type="entry name" value="G-PROTEIN COUPLED RECEPTOR"/>
    <property type="match status" value="1"/>
</dbReference>
<comment type="subcellular location">
    <subcellularLocation>
        <location evidence="1">Membrane</location>
        <topology evidence="1">Multi-pass membrane protein</topology>
    </subcellularLocation>
</comment>
<name>A0A026WUQ2_OOCBI</name>
<evidence type="ECO:0000256" key="1">
    <source>
        <dbReference type="ARBA" id="ARBA00004141"/>
    </source>
</evidence>
<dbReference type="SUPFAM" id="SSF81321">
    <property type="entry name" value="Family A G protein-coupled receptor-like"/>
    <property type="match status" value="1"/>
</dbReference>
<evidence type="ECO:0000256" key="6">
    <source>
        <dbReference type="ARBA" id="ARBA00023136"/>
    </source>
</evidence>
<organism evidence="11 12">
    <name type="scientific">Ooceraea biroi</name>
    <name type="common">Clonal raider ant</name>
    <name type="synonym">Cerapachys biroi</name>
    <dbReference type="NCBI Taxonomy" id="2015173"/>
    <lineage>
        <taxon>Eukaryota</taxon>
        <taxon>Metazoa</taxon>
        <taxon>Ecdysozoa</taxon>
        <taxon>Arthropoda</taxon>
        <taxon>Hexapoda</taxon>
        <taxon>Insecta</taxon>
        <taxon>Pterygota</taxon>
        <taxon>Neoptera</taxon>
        <taxon>Endopterygota</taxon>
        <taxon>Hymenoptera</taxon>
        <taxon>Apocrita</taxon>
        <taxon>Aculeata</taxon>
        <taxon>Formicoidea</taxon>
        <taxon>Formicidae</taxon>
        <taxon>Dorylinae</taxon>
        <taxon>Ooceraea</taxon>
    </lineage>
</organism>
<dbReference type="GO" id="GO:0004930">
    <property type="term" value="F:G protein-coupled receptor activity"/>
    <property type="evidence" value="ECO:0007669"/>
    <property type="project" value="UniProtKB-KW"/>
</dbReference>
<evidence type="ECO:0000256" key="8">
    <source>
        <dbReference type="ARBA" id="ARBA00023224"/>
    </source>
</evidence>
<comment type="similarity">
    <text evidence="2">Belongs to the G-protein coupled receptor 1 family.</text>
</comment>
<accession>A0A026WUQ2</accession>
<sequence>MLPAYIRITSMVTCIIVMILGIVGNLMVPLVVLQGKDMKNSTNIFLVNLSIADLCVLVICTPTVLIELQAGPQVWPLGEHMCKFAPMTQLR</sequence>
<keyword evidence="3 9" id="KW-0812">Transmembrane</keyword>
<dbReference type="GO" id="GO:0005886">
    <property type="term" value="C:plasma membrane"/>
    <property type="evidence" value="ECO:0007669"/>
    <property type="project" value="TreeGrafter"/>
</dbReference>
<evidence type="ECO:0000256" key="3">
    <source>
        <dbReference type="ARBA" id="ARBA00022692"/>
    </source>
</evidence>
<keyword evidence="7 11" id="KW-0675">Receptor</keyword>
<dbReference type="PANTHER" id="PTHR24243:SF233">
    <property type="entry name" value="THYROTROPIN-RELEASING HORMONE RECEPTOR"/>
    <property type="match status" value="1"/>
</dbReference>
<feature type="domain" description="G-protein coupled receptors family 1 profile" evidence="10">
    <location>
        <begin position="24"/>
        <end position="91"/>
    </location>
</feature>
<evidence type="ECO:0000259" key="10">
    <source>
        <dbReference type="PROSITE" id="PS50262"/>
    </source>
</evidence>
<dbReference type="Pfam" id="PF00001">
    <property type="entry name" value="7tm_1"/>
    <property type="match status" value="1"/>
</dbReference>
<evidence type="ECO:0000256" key="5">
    <source>
        <dbReference type="ARBA" id="ARBA00023040"/>
    </source>
</evidence>
<dbReference type="PROSITE" id="PS50262">
    <property type="entry name" value="G_PROTEIN_RECEP_F1_2"/>
    <property type="match status" value="1"/>
</dbReference>
<dbReference type="Gene3D" id="1.20.1070.10">
    <property type="entry name" value="Rhodopsin 7-helix transmembrane proteins"/>
    <property type="match status" value="1"/>
</dbReference>
<keyword evidence="12" id="KW-1185">Reference proteome</keyword>
<dbReference type="OMA" id="IATVTIM"/>
<evidence type="ECO:0000256" key="4">
    <source>
        <dbReference type="ARBA" id="ARBA00022989"/>
    </source>
</evidence>
<gene>
    <name evidence="11" type="ORF">X777_16223</name>
</gene>
<dbReference type="OrthoDB" id="10036964at2759"/>
<feature type="transmembrane region" description="Helical" evidence="9">
    <location>
        <begin position="45"/>
        <end position="66"/>
    </location>
</feature>
<dbReference type="Proteomes" id="UP000053097">
    <property type="component" value="Unassembled WGS sequence"/>
</dbReference>
<dbReference type="InterPro" id="IPR017452">
    <property type="entry name" value="GPCR_Rhodpsn_7TM"/>
</dbReference>